<proteinExistence type="predicted"/>
<dbReference type="RefSeq" id="WP_179406768.1">
    <property type="nucleotide sequence ID" value="NZ_BMGF01000006.1"/>
</dbReference>
<dbReference type="SUPFAM" id="SSF69118">
    <property type="entry name" value="AhpD-like"/>
    <property type="match status" value="1"/>
</dbReference>
<name>A0A7Z0BSD9_9SPHN</name>
<dbReference type="NCBIfam" id="TIGR01926">
    <property type="entry name" value="peroxid_rel"/>
    <property type="match status" value="1"/>
</dbReference>
<dbReference type="PANTHER" id="PTHR35446">
    <property type="entry name" value="SI:CH211-175M2.5"/>
    <property type="match status" value="1"/>
</dbReference>
<dbReference type="GO" id="GO:0051920">
    <property type="term" value="F:peroxiredoxin activity"/>
    <property type="evidence" value="ECO:0007669"/>
    <property type="project" value="InterPro"/>
</dbReference>
<protein>
    <submittedName>
        <fullName evidence="2">Putative peroxidase-related enzyme</fullName>
    </submittedName>
</protein>
<dbReference type="AlphaFoldDB" id="A0A7Z0BSD9"/>
<accession>A0A7Z0BSD9</accession>
<evidence type="ECO:0000259" key="1">
    <source>
        <dbReference type="Pfam" id="PF02627"/>
    </source>
</evidence>
<dbReference type="EMBL" id="JACBZF010000002">
    <property type="protein sequence ID" value="NYH94821.1"/>
    <property type="molecule type" value="Genomic_DNA"/>
</dbReference>
<comment type="caution">
    <text evidence="2">The sequence shown here is derived from an EMBL/GenBank/DDBJ whole genome shotgun (WGS) entry which is preliminary data.</text>
</comment>
<dbReference type="Gene3D" id="1.20.1290.10">
    <property type="entry name" value="AhpD-like"/>
    <property type="match status" value="1"/>
</dbReference>
<evidence type="ECO:0000313" key="2">
    <source>
        <dbReference type="EMBL" id="NYH94821.1"/>
    </source>
</evidence>
<keyword evidence="2" id="KW-0575">Peroxidase</keyword>
<dbReference type="InterPro" id="IPR004675">
    <property type="entry name" value="AhpD_core"/>
</dbReference>
<dbReference type="Pfam" id="PF02627">
    <property type="entry name" value="CMD"/>
    <property type="match status" value="1"/>
</dbReference>
<sequence>MPFLAYLKGDGLGEVLNREPDRYAGFMAMGQQIMIEDTELSIAEREFVAAYVSALNDCSFCYGTHERIAVAFGADPDALADAIGNPASDRIPAKMVPVLAYAKKLTEQPARLTQEDADAVLAAGWSEQGLSDVVAVVAYFAMANRLADGHGVEGLPPEGNQSVANYVKEHGYPVIERIMQPIGK</sequence>
<organism evidence="2 3">
    <name type="scientific">Novosphingobium marinum</name>
    <dbReference type="NCBI Taxonomy" id="1514948"/>
    <lineage>
        <taxon>Bacteria</taxon>
        <taxon>Pseudomonadati</taxon>
        <taxon>Pseudomonadota</taxon>
        <taxon>Alphaproteobacteria</taxon>
        <taxon>Sphingomonadales</taxon>
        <taxon>Sphingomonadaceae</taxon>
        <taxon>Novosphingobium</taxon>
    </lineage>
</organism>
<gene>
    <name evidence="2" type="ORF">FHS75_001140</name>
</gene>
<evidence type="ECO:0000313" key="3">
    <source>
        <dbReference type="Proteomes" id="UP000522081"/>
    </source>
</evidence>
<keyword evidence="2" id="KW-0560">Oxidoreductase</keyword>
<reference evidence="2 3" key="1">
    <citation type="submission" date="2020-07" db="EMBL/GenBank/DDBJ databases">
        <title>Genomic Encyclopedia of Type Strains, Phase IV (KMG-IV): sequencing the most valuable type-strain genomes for metagenomic binning, comparative biology and taxonomic classification.</title>
        <authorList>
            <person name="Goeker M."/>
        </authorList>
    </citation>
    <scope>NUCLEOTIDE SEQUENCE [LARGE SCALE GENOMIC DNA]</scope>
    <source>
        <strain evidence="2 3">DSM 29043</strain>
    </source>
</reference>
<dbReference type="NCBIfam" id="TIGR00778">
    <property type="entry name" value="ahpD_dom"/>
    <property type="match status" value="1"/>
</dbReference>
<keyword evidence="3" id="KW-1185">Reference proteome</keyword>
<dbReference type="InterPro" id="IPR029032">
    <property type="entry name" value="AhpD-like"/>
</dbReference>
<feature type="domain" description="Carboxymuconolactone decarboxylase-like" evidence="1">
    <location>
        <begin position="20"/>
        <end position="91"/>
    </location>
</feature>
<dbReference type="PANTHER" id="PTHR35446:SF2">
    <property type="entry name" value="CARBOXYMUCONOLACTONE DECARBOXYLASE-LIKE DOMAIN-CONTAINING PROTEIN"/>
    <property type="match status" value="1"/>
</dbReference>
<dbReference type="Proteomes" id="UP000522081">
    <property type="component" value="Unassembled WGS sequence"/>
</dbReference>
<dbReference type="InterPro" id="IPR010195">
    <property type="entry name" value="Uncharacterised_peroxidase-rel"/>
</dbReference>
<dbReference type="InterPro" id="IPR003779">
    <property type="entry name" value="CMD-like"/>
</dbReference>